<reference evidence="1" key="1">
    <citation type="submission" date="2021-06" db="EMBL/GenBank/DDBJ databases">
        <authorList>
            <person name="Kallberg Y."/>
            <person name="Tangrot J."/>
            <person name="Rosling A."/>
        </authorList>
    </citation>
    <scope>NUCLEOTIDE SEQUENCE</scope>
    <source>
        <strain evidence="1">IL203A</strain>
    </source>
</reference>
<keyword evidence="2" id="KW-1185">Reference proteome</keyword>
<evidence type="ECO:0000313" key="2">
    <source>
        <dbReference type="Proteomes" id="UP000789702"/>
    </source>
</evidence>
<organism evidence="1 2">
    <name type="scientific">Dentiscutata heterogama</name>
    <dbReference type="NCBI Taxonomy" id="1316150"/>
    <lineage>
        <taxon>Eukaryota</taxon>
        <taxon>Fungi</taxon>
        <taxon>Fungi incertae sedis</taxon>
        <taxon>Mucoromycota</taxon>
        <taxon>Glomeromycotina</taxon>
        <taxon>Glomeromycetes</taxon>
        <taxon>Diversisporales</taxon>
        <taxon>Gigasporaceae</taxon>
        <taxon>Dentiscutata</taxon>
    </lineage>
</organism>
<dbReference type="Proteomes" id="UP000789702">
    <property type="component" value="Unassembled WGS sequence"/>
</dbReference>
<feature type="non-terminal residue" evidence="1">
    <location>
        <position position="86"/>
    </location>
</feature>
<accession>A0ACA9QW00</accession>
<proteinExistence type="predicted"/>
<name>A0ACA9QW00_9GLOM</name>
<gene>
    <name evidence="1" type="ORF">DHETER_LOCUS15594</name>
</gene>
<comment type="caution">
    <text evidence="1">The sequence shown here is derived from an EMBL/GenBank/DDBJ whole genome shotgun (WGS) entry which is preliminary data.</text>
</comment>
<sequence length="86" mass="9952">ISICPRIWIKDLRLLYLGAEIVFINSGWFSYLNFIGMFWLGSESLIISYVFDDNDTYAHYFYYFSGSKAGGVDIYVNIHGSNFVVQ</sequence>
<evidence type="ECO:0000313" key="1">
    <source>
        <dbReference type="EMBL" id="CAG8766547.1"/>
    </source>
</evidence>
<dbReference type="EMBL" id="CAJVPU010054232">
    <property type="protein sequence ID" value="CAG8766547.1"/>
    <property type="molecule type" value="Genomic_DNA"/>
</dbReference>
<feature type="non-terminal residue" evidence="1">
    <location>
        <position position="1"/>
    </location>
</feature>
<protein>
    <submittedName>
        <fullName evidence="1">14066_t:CDS:1</fullName>
    </submittedName>
</protein>